<proteinExistence type="predicted"/>
<sequence length="17" mass="1980">MLSSCSYLAILLLQLRR</sequence>
<reference evidence="1" key="1">
    <citation type="submission" date="2018-02" db="EMBL/GenBank/DDBJ databases">
        <title>Rhizophora mucronata_Transcriptome.</title>
        <authorList>
            <person name="Meera S.P."/>
            <person name="Sreeshan A."/>
            <person name="Augustine A."/>
        </authorList>
    </citation>
    <scope>NUCLEOTIDE SEQUENCE</scope>
    <source>
        <tissue evidence="1">Leaf</tissue>
    </source>
</reference>
<protein>
    <submittedName>
        <fullName evidence="1">Uncharacterized protein</fullName>
    </submittedName>
</protein>
<evidence type="ECO:0000313" key="1">
    <source>
        <dbReference type="EMBL" id="MBX53274.1"/>
    </source>
</evidence>
<accession>A0A2P2PEV8</accession>
<name>A0A2P2PEV8_RHIMU</name>
<dbReference type="AlphaFoldDB" id="A0A2P2PEV8"/>
<dbReference type="EMBL" id="GGEC01072790">
    <property type="protein sequence ID" value="MBX53274.1"/>
    <property type="molecule type" value="Transcribed_RNA"/>
</dbReference>
<organism evidence="1">
    <name type="scientific">Rhizophora mucronata</name>
    <name type="common">Asiatic mangrove</name>
    <dbReference type="NCBI Taxonomy" id="61149"/>
    <lineage>
        <taxon>Eukaryota</taxon>
        <taxon>Viridiplantae</taxon>
        <taxon>Streptophyta</taxon>
        <taxon>Embryophyta</taxon>
        <taxon>Tracheophyta</taxon>
        <taxon>Spermatophyta</taxon>
        <taxon>Magnoliopsida</taxon>
        <taxon>eudicotyledons</taxon>
        <taxon>Gunneridae</taxon>
        <taxon>Pentapetalae</taxon>
        <taxon>rosids</taxon>
        <taxon>fabids</taxon>
        <taxon>Malpighiales</taxon>
        <taxon>Rhizophoraceae</taxon>
        <taxon>Rhizophora</taxon>
    </lineage>
</organism>